<evidence type="ECO:0000313" key="2">
    <source>
        <dbReference type="Proteomes" id="UP001652582"/>
    </source>
</evidence>
<dbReference type="Pfam" id="PF00089">
    <property type="entry name" value="Trypsin"/>
    <property type="match status" value="1"/>
</dbReference>
<dbReference type="Proteomes" id="UP001652582">
    <property type="component" value="Chromosome 27"/>
</dbReference>
<dbReference type="PANTHER" id="PTHR24260:SF147">
    <property type="entry name" value="EG:BACR7A4.3 PROTEIN-RELATED"/>
    <property type="match status" value="1"/>
</dbReference>
<dbReference type="InterPro" id="IPR051333">
    <property type="entry name" value="CLIP_Serine_Protease"/>
</dbReference>
<accession>A0A6J1NYT8</accession>
<dbReference type="GeneID" id="112054393"/>
<sequence length="392" mass="45147">MPALNDYQRNGIPPTLCSEQRFPFLVCCTDLTAYTQKPDLEKTTRRKRLSERKCDEYNQNRPENINTPNCTDDQAIDKAKRGEFPHMAAVGWRWRPESKDIVASYYLSVGVDTGTYLHEVGVDGRYSREAIQSWPRHIQTAYLSAVRWEETYEETFRDYVKFLCSGSLISSRFVLTAKYCARDFVHYPPDMVRLGALDFFWENSTSVFTSESIDGDVPVKTVHVHPEYNSSVDHNYIWLLELEADVNFNDNIRPACLWTEPDLPWYSKAIATGWAFANLPNHPRDPFSTLIKMPYTLLESDSCNETMKGYYREWGVSRGACISEDPKALYGTCKDREGSPLQVMVHSDKCIVHVVGVLELPSWCVDMEQNDVYTPVYSQLDWIEGTVWPGEQ</sequence>
<feature type="domain" description="Peptidase S1" evidence="1">
    <location>
        <begin position="121"/>
        <end position="388"/>
    </location>
</feature>
<dbReference type="InterPro" id="IPR043504">
    <property type="entry name" value="Peptidase_S1_PA_chymotrypsin"/>
</dbReference>
<dbReference type="KEGG" id="bany:112054393"/>
<protein>
    <submittedName>
        <fullName evidence="3">Serine protease persephone-like</fullName>
    </submittedName>
</protein>
<reference evidence="3" key="1">
    <citation type="submission" date="2025-08" db="UniProtKB">
        <authorList>
            <consortium name="RefSeq"/>
        </authorList>
    </citation>
    <scope>IDENTIFICATION</scope>
</reference>
<dbReference type="SMART" id="SM00020">
    <property type="entry name" value="Tryp_SPc"/>
    <property type="match status" value="1"/>
</dbReference>
<dbReference type="Gene3D" id="2.40.10.10">
    <property type="entry name" value="Trypsin-like serine proteases"/>
    <property type="match status" value="1"/>
</dbReference>
<dbReference type="OrthoDB" id="6339452at2759"/>
<dbReference type="InterPro" id="IPR001254">
    <property type="entry name" value="Trypsin_dom"/>
</dbReference>
<proteinExistence type="predicted"/>
<dbReference type="AlphaFoldDB" id="A0A6J1NYT8"/>
<keyword evidence="2" id="KW-1185">Reference proteome</keyword>
<dbReference type="InterPro" id="IPR009003">
    <property type="entry name" value="Peptidase_S1_PA"/>
</dbReference>
<dbReference type="GO" id="GO:0004252">
    <property type="term" value="F:serine-type endopeptidase activity"/>
    <property type="evidence" value="ECO:0007669"/>
    <property type="project" value="InterPro"/>
</dbReference>
<dbReference type="PROSITE" id="PS50240">
    <property type="entry name" value="TRYPSIN_DOM"/>
    <property type="match status" value="1"/>
</dbReference>
<dbReference type="PANTHER" id="PTHR24260">
    <property type="match status" value="1"/>
</dbReference>
<organism evidence="2 3">
    <name type="scientific">Bicyclus anynana</name>
    <name type="common">Squinting bush brown butterfly</name>
    <dbReference type="NCBI Taxonomy" id="110368"/>
    <lineage>
        <taxon>Eukaryota</taxon>
        <taxon>Metazoa</taxon>
        <taxon>Ecdysozoa</taxon>
        <taxon>Arthropoda</taxon>
        <taxon>Hexapoda</taxon>
        <taxon>Insecta</taxon>
        <taxon>Pterygota</taxon>
        <taxon>Neoptera</taxon>
        <taxon>Endopterygota</taxon>
        <taxon>Lepidoptera</taxon>
        <taxon>Glossata</taxon>
        <taxon>Ditrysia</taxon>
        <taxon>Papilionoidea</taxon>
        <taxon>Nymphalidae</taxon>
        <taxon>Satyrinae</taxon>
        <taxon>Satyrini</taxon>
        <taxon>Mycalesina</taxon>
        <taxon>Bicyclus</taxon>
    </lineage>
</organism>
<evidence type="ECO:0000313" key="3">
    <source>
        <dbReference type="RefSeq" id="XP_023949933.2"/>
    </source>
</evidence>
<dbReference type="GO" id="GO:0006508">
    <property type="term" value="P:proteolysis"/>
    <property type="evidence" value="ECO:0007669"/>
    <property type="project" value="InterPro"/>
</dbReference>
<evidence type="ECO:0000259" key="1">
    <source>
        <dbReference type="PROSITE" id="PS50240"/>
    </source>
</evidence>
<name>A0A6J1NYT8_BICAN</name>
<gene>
    <name evidence="3" type="primary">LOC112054393</name>
</gene>
<dbReference type="RefSeq" id="XP_023949933.2">
    <property type="nucleotide sequence ID" value="XM_024094165.2"/>
</dbReference>
<dbReference type="SUPFAM" id="SSF50494">
    <property type="entry name" value="Trypsin-like serine proteases"/>
    <property type="match status" value="1"/>
</dbReference>